<dbReference type="EMBL" id="JAYWIO010000005">
    <property type="protein sequence ID" value="KAK7261651.1"/>
    <property type="molecule type" value="Genomic_DNA"/>
</dbReference>
<dbReference type="PANTHER" id="PTHR31672:SF13">
    <property type="entry name" value="F-BOX PROTEIN CPR30-LIKE"/>
    <property type="match status" value="1"/>
</dbReference>
<organism evidence="2 3">
    <name type="scientific">Crotalaria pallida</name>
    <name type="common">Smooth rattlebox</name>
    <name type="synonym">Crotalaria striata</name>
    <dbReference type="NCBI Taxonomy" id="3830"/>
    <lineage>
        <taxon>Eukaryota</taxon>
        <taxon>Viridiplantae</taxon>
        <taxon>Streptophyta</taxon>
        <taxon>Embryophyta</taxon>
        <taxon>Tracheophyta</taxon>
        <taxon>Spermatophyta</taxon>
        <taxon>Magnoliopsida</taxon>
        <taxon>eudicotyledons</taxon>
        <taxon>Gunneridae</taxon>
        <taxon>Pentapetalae</taxon>
        <taxon>rosids</taxon>
        <taxon>fabids</taxon>
        <taxon>Fabales</taxon>
        <taxon>Fabaceae</taxon>
        <taxon>Papilionoideae</taxon>
        <taxon>50 kb inversion clade</taxon>
        <taxon>genistoids sensu lato</taxon>
        <taxon>core genistoids</taxon>
        <taxon>Crotalarieae</taxon>
        <taxon>Crotalaria</taxon>
    </lineage>
</organism>
<dbReference type="PROSITE" id="PS50181">
    <property type="entry name" value="FBOX"/>
    <property type="match status" value="1"/>
</dbReference>
<reference evidence="2 3" key="1">
    <citation type="submission" date="2024-01" db="EMBL/GenBank/DDBJ databases">
        <title>The genomes of 5 underutilized Papilionoideae crops provide insights into root nodulation and disease resistanc.</title>
        <authorList>
            <person name="Yuan L."/>
        </authorList>
    </citation>
    <scope>NUCLEOTIDE SEQUENCE [LARGE SCALE GENOMIC DNA]</scope>
    <source>
        <strain evidence="2">ZHUSHIDOU_FW_LH</strain>
        <tissue evidence="2">Leaf</tissue>
    </source>
</reference>
<accession>A0AAN9EQR8</accession>
<dbReference type="Gene3D" id="1.20.1280.50">
    <property type="match status" value="1"/>
</dbReference>
<dbReference type="CDD" id="cd22157">
    <property type="entry name" value="F-box_AtFBW1-like"/>
    <property type="match status" value="1"/>
</dbReference>
<proteinExistence type="predicted"/>
<dbReference type="InterPro" id="IPR036047">
    <property type="entry name" value="F-box-like_dom_sf"/>
</dbReference>
<dbReference type="SMART" id="SM00256">
    <property type="entry name" value="FBOX"/>
    <property type="match status" value="1"/>
</dbReference>
<evidence type="ECO:0000259" key="1">
    <source>
        <dbReference type="PROSITE" id="PS50181"/>
    </source>
</evidence>
<protein>
    <recommendedName>
        <fullName evidence="1">F-box domain-containing protein</fullName>
    </recommendedName>
</protein>
<dbReference type="Proteomes" id="UP001372338">
    <property type="component" value="Unassembled WGS sequence"/>
</dbReference>
<feature type="domain" description="F-box" evidence="1">
    <location>
        <begin position="13"/>
        <end position="58"/>
    </location>
</feature>
<dbReference type="SUPFAM" id="SSF81383">
    <property type="entry name" value="F-box domain"/>
    <property type="match status" value="1"/>
</dbReference>
<gene>
    <name evidence="2" type="ORF">RIF29_27967</name>
</gene>
<name>A0AAN9EQR8_CROPI</name>
<dbReference type="InterPro" id="IPR050796">
    <property type="entry name" value="SCF_F-box_component"/>
</dbReference>
<evidence type="ECO:0000313" key="2">
    <source>
        <dbReference type="EMBL" id="KAK7261651.1"/>
    </source>
</evidence>
<dbReference type="InterPro" id="IPR001810">
    <property type="entry name" value="F-box_dom"/>
</dbReference>
<evidence type="ECO:0000313" key="3">
    <source>
        <dbReference type="Proteomes" id="UP001372338"/>
    </source>
</evidence>
<dbReference type="AlphaFoldDB" id="A0AAN9EQR8"/>
<keyword evidence="3" id="KW-1185">Reference proteome</keyword>
<dbReference type="PANTHER" id="PTHR31672">
    <property type="entry name" value="BNACNNG10540D PROTEIN"/>
    <property type="match status" value="1"/>
</dbReference>
<sequence length="186" mass="21522">MVFVAKGNEILGKKKKKTLPNDVVHEILLRLPIKSLMRFKCVDRSWNVLLKTPSFVTMHTLMQREERLMIFNHQVRNPRCHQTMKRCIDIKLVSSNESHQVQHLKCPSSFQNNPSSLELSGFHPLGLHKGVFCLYGSYTKTKWHEAGDPVHHFNVVINCNKKYCYVYRYVESIASLTSSSNSKVGY</sequence>
<comment type="caution">
    <text evidence="2">The sequence shown here is derived from an EMBL/GenBank/DDBJ whole genome shotgun (WGS) entry which is preliminary data.</text>
</comment>
<dbReference type="Pfam" id="PF00646">
    <property type="entry name" value="F-box"/>
    <property type="match status" value="1"/>
</dbReference>